<name>A0ABW5GR36_9PSEU</name>
<evidence type="ECO:0000256" key="4">
    <source>
        <dbReference type="PROSITE-ProRule" id="PRU00335"/>
    </source>
</evidence>
<reference evidence="8" key="1">
    <citation type="journal article" date="2019" name="Int. J. Syst. Evol. Microbiol.">
        <title>The Global Catalogue of Microorganisms (GCM) 10K type strain sequencing project: providing services to taxonomists for standard genome sequencing and annotation.</title>
        <authorList>
            <consortium name="The Broad Institute Genomics Platform"/>
            <consortium name="The Broad Institute Genome Sequencing Center for Infectious Disease"/>
            <person name="Wu L."/>
            <person name="Ma J."/>
        </authorList>
    </citation>
    <scope>NUCLEOTIDE SEQUENCE [LARGE SCALE GENOMIC DNA]</scope>
    <source>
        <strain evidence="8">CGMCC 4.7643</strain>
    </source>
</reference>
<evidence type="ECO:0000313" key="8">
    <source>
        <dbReference type="Proteomes" id="UP001597419"/>
    </source>
</evidence>
<proteinExistence type="predicted"/>
<dbReference type="SUPFAM" id="SSF48498">
    <property type="entry name" value="Tetracyclin repressor-like, C-terminal domain"/>
    <property type="match status" value="1"/>
</dbReference>
<dbReference type="RefSeq" id="WP_345391790.1">
    <property type="nucleotide sequence ID" value="NZ_BAABHG010000005.1"/>
</dbReference>
<dbReference type="Pfam" id="PF00440">
    <property type="entry name" value="TetR_N"/>
    <property type="match status" value="1"/>
</dbReference>
<dbReference type="Gene3D" id="1.10.357.10">
    <property type="entry name" value="Tetracycline Repressor, domain 2"/>
    <property type="match status" value="1"/>
</dbReference>
<dbReference type="PANTHER" id="PTHR47506:SF6">
    <property type="entry name" value="HTH-TYPE TRANSCRIPTIONAL REPRESSOR NEMR"/>
    <property type="match status" value="1"/>
</dbReference>
<feature type="DNA-binding region" description="H-T-H motif" evidence="4">
    <location>
        <begin position="46"/>
        <end position="65"/>
    </location>
</feature>
<evidence type="ECO:0000256" key="5">
    <source>
        <dbReference type="SAM" id="MobiDB-lite"/>
    </source>
</evidence>
<dbReference type="PRINTS" id="PR00455">
    <property type="entry name" value="HTHTETR"/>
</dbReference>
<dbReference type="PROSITE" id="PS50977">
    <property type="entry name" value="HTH_TETR_2"/>
    <property type="match status" value="1"/>
</dbReference>
<feature type="compositionally biased region" description="Basic and acidic residues" evidence="5">
    <location>
        <begin position="1"/>
        <end position="13"/>
    </location>
</feature>
<evidence type="ECO:0000313" key="7">
    <source>
        <dbReference type="EMBL" id="MFD2463321.1"/>
    </source>
</evidence>
<keyword evidence="8" id="KW-1185">Reference proteome</keyword>
<accession>A0ABW5GR36</accession>
<organism evidence="7 8">
    <name type="scientific">Amycolatopsis samaneae</name>
    <dbReference type="NCBI Taxonomy" id="664691"/>
    <lineage>
        <taxon>Bacteria</taxon>
        <taxon>Bacillati</taxon>
        <taxon>Actinomycetota</taxon>
        <taxon>Actinomycetes</taxon>
        <taxon>Pseudonocardiales</taxon>
        <taxon>Pseudonocardiaceae</taxon>
        <taxon>Amycolatopsis</taxon>
    </lineage>
</organism>
<gene>
    <name evidence="7" type="ORF">ACFSYJ_32240</name>
</gene>
<dbReference type="PANTHER" id="PTHR47506">
    <property type="entry name" value="TRANSCRIPTIONAL REGULATORY PROTEIN"/>
    <property type="match status" value="1"/>
</dbReference>
<comment type="caution">
    <text evidence="7">The sequence shown here is derived from an EMBL/GenBank/DDBJ whole genome shotgun (WGS) entry which is preliminary data.</text>
</comment>
<protein>
    <submittedName>
        <fullName evidence="7">TetR/AcrR family transcriptional regulator</fullName>
    </submittedName>
</protein>
<sequence length="515" mass="55318">MSSRDQTETETQRWGRGTRMPRAERRAQILAAARRVFLASGYHAAAMGDVADEAGVGKPVLYQHFPGKLELYTALLEVLGDHLVQAVVAALEDVTSGAEDRVRAAVRAYLDFVTGNDTAGQLLLDSGLRGDTAVQEILGRVEREVADLVVDAVATVESLGEEERVLFGGMLTGGIEAAVRLWRDGDSPSFDRREIERFLARVASRAVTGSPAPVSQRAAVLELDRRYAAARAAGPHLVQQPMPVEPAAVRPVPVSIYLEPGTNAGEVHRATLAVLDVFGIEVTDERPPVIGSWFKVMLGRTKKALTSAEMADVMTRLERAIEMPVLHKPQAEIDAARADAVAKLITALGSERNACIQAGSVFLLKVDGAIVSRNLSQRDLAFLERNSRLLGSPREVLAALDELAAEVRRADQVVVEDGAARVTVRRPDDRGCVGIAVTVDGGPTSSYEVSFGQRNGRVPLSAGVVHVQASSDGKAVLRERELTITVKRLTDSAGEIELVLASRDGRATSYALDFA</sequence>
<evidence type="ECO:0000256" key="2">
    <source>
        <dbReference type="ARBA" id="ARBA00023125"/>
    </source>
</evidence>
<dbReference type="InterPro" id="IPR001647">
    <property type="entry name" value="HTH_TetR"/>
</dbReference>
<dbReference type="EMBL" id="JBHUKU010000020">
    <property type="protein sequence ID" value="MFD2463321.1"/>
    <property type="molecule type" value="Genomic_DNA"/>
</dbReference>
<feature type="region of interest" description="Disordered" evidence="5">
    <location>
        <begin position="1"/>
        <end position="22"/>
    </location>
</feature>
<dbReference type="InterPro" id="IPR009057">
    <property type="entry name" value="Homeodomain-like_sf"/>
</dbReference>
<keyword evidence="1" id="KW-0805">Transcription regulation</keyword>
<evidence type="ECO:0000256" key="3">
    <source>
        <dbReference type="ARBA" id="ARBA00023163"/>
    </source>
</evidence>
<dbReference type="Proteomes" id="UP001597419">
    <property type="component" value="Unassembled WGS sequence"/>
</dbReference>
<evidence type="ECO:0000256" key="1">
    <source>
        <dbReference type="ARBA" id="ARBA00023015"/>
    </source>
</evidence>
<feature type="domain" description="HTH tetR-type" evidence="6">
    <location>
        <begin position="23"/>
        <end position="83"/>
    </location>
</feature>
<evidence type="ECO:0000259" key="6">
    <source>
        <dbReference type="PROSITE" id="PS50977"/>
    </source>
</evidence>
<keyword evidence="3" id="KW-0804">Transcription</keyword>
<dbReference type="SUPFAM" id="SSF46689">
    <property type="entry name" value="Homeodomain-like"/>
    <property type="match status" value="1"/>
</dbReference>
<dbReference type="InterPro" id="IPR036271">
    <property type="entry name" value="Tet_transcr_reg_TetR-rel_C_sf"/>
</dbReference>
<keyword evidence="2 4" id="KW-0238">DNA-binding</keyword>